<evidence type="ECO:0000313" key="1">
    <source>
        <dbReference type="EMBL" id="KAK9993567.1"/>
    </source>
</evidence>
<evidence type="ECO:0000313" key="2">
    <source>
        <dbReference type="Proteomes" id="UP001459277"/>
    </source>
</evidence>
<sequence>MEAPTLSRDKGQSSLLVEVLTDQSSDQEAMQMTLCLLWKPKCMPDRDIGDNWTIHFHDMGGYGKSVPAKLMVDFDRLMLLVNIVSTDAAFQQGFSTFPCLDIILVHLRESLYNLELGLQAATNWRADQTKRRWPCHVARDVTPVNTSGLWLSSVLLVHKSSNSQAMENKHLQLQLESNESYDSVSCAQV</sequence>
<dbReference type="AlphaFoldDB" id="A0AAW2C689"/>
<organism evidence="1 2">
    <name type="scientific">Lithocarpus litseifolius</name>
    <dbReference type="NCBI Taxonomy" id="425828"/>
    <lineage>
        <taxon>Eukaryota</taxon>
        <taxon>Viridiplantae</taxon>
        <taxon>Streptophyta</taxon>
        <taxon>Embryophyta</taxon>
        <taxon>Tracheophyta</taxon>
        <taxon>Spermatophyta</taxon>
        <taxon>Magnoliopsida</taxon>
        <taxon>eudicotyledons</taxon>
        <taxon>Gunneridae</taxon>
        <taxon>Pentapetalae</taxon>
        <taxon>rosids</taxon>
        <taxon>fabids</taxon>
        <taxon>Fagales</taxon>
        <taxon>Fagaceae</taxon>
        <taxon>Lithocarpus</taxon>
    </lineage>
</organism>
<gene>
    <name evidence="1" type="ORF">SO802_023270</name>
</gene>
<dbReference type="Proteomes" id="UP001459277">
    <property type="component" value="Unassembled WGS sequence"/>
</dbReference>
<proteinExistence type="predicted"/>
<accession>A0AAW2C689</accession>
<dbReference type="EMBL" id="JAZDWU010000008">
    <property type="protein sequence ID" value="KAK9993567.1"/>
    <property type="molecule type" value="Genomic_DNA"/>
</dbReference>
<comment type="caution">
    <text evidence="1">The sequence shown here is derived from an EMBL/GenBank/DDBJ whole genome shotgun (WGS) entry which is preliminary data.</text>
</comment>
<name>A0AAW2C689_9ROSI</name>
<keyword evidence="2" id="KW-1185">Reference proteome</keyword>
<reference evidence="1 2" key="1">
    <citation type="submission" date="2024-01" db="EMBL/GenBank/DDBJ databases">
        <title>A telomere-to-telomere, gap-free genome of sweet tea (Lithocarpus litseifolius).</title>
        <authorList>
            <person name="Zhou J."/>
        </authorList>
    </citation>
    <scope>NUCLEOTIDE SEQUENCE [LARGE SCALE GENOMIC DNA]</scope>
    <source>
        <strain evidence="1">Zhou-2022a</strain>
        <tissue evidence="1">Leaf</tissue>
    </source>
</reference>
<protein>
    <submittedName>
        <fullName evidence="1">Uncharacterized protein</fullName>
    </submittedName>
</protein>